<evidence type="ECO:0000256" key="1">
    <source>
        <dbReference type="ARBA" id="ARBA00003236"/>
    </source>
</evidence>
<evidence type="ECO:0000313" key="8">
    <source>
        <dbReference type="EMBL" id="SLN76065.1"/>
    </source>
</evidence>
<dbReference type="Pfam" id="PF01522">
    <property type="entry name" value="Polysacc_deac_1"/>
    <property type="match status" value="1"/>
</dbReference>
<dbReference type="PROSITE" id="PS51677">
    <property type="entry name" value="NODB"/>
    <property type="match status" value="1"/>
</dbReference>
<evidence type="ECO:0000256" key="6">
    <source>
        <dbReference type="ARBA" id="ARBA00032976"/>
    </source>
</evidence>
<evidence type="ECO:0000256" key="2">
    <source>
        <dbReference type="ARBA" id="ARBA00004613"/>
    </source>
</evidence>
<evidence type="ECO:0000256" key="4">
    <source>
        <dbReference type="ARBA" id="ARBA00020071"/>
    </source>
</evidence>
<sequence>MKPTISINFHGIGDPKRTLEPDEAPYWVTRDQFENVLDRIAATPDPAAYVITFDDGNQSDHDIALPALVARGLTARYFVLTGRIGHPGSLNAGHIRTLQEAGMTIGSHGVAHVAWPTLEEGALTREICDSRARLEDICSQPVTEAGIPFGRYDARVLRALHTARYTAVWSSDGGKMKQNAFLRPRTSLRRDMTETMMASILAGQMSPVRRLRRTLGMMRRQWIVTG</sequence>
<dbReference type="SUPFAM" id="SSF88713">
    <property type="entry name" value="Glycoside hydrolase/deacetylase"/>
    <property type="match status" value="1"/>
</dbReference>
<gene>
    <name evidence="8" type="ORF">RUM8411_04334</name>
</gene>
<evidence type="ECO:0000256" key="3">
    <source>
        <dbReference type="ARBA" id="ARBA00010973"/>
    </source>
</evidence>
<organism evidence="8 9">
    <name type="scientific">Ruegeria meonggei</name>
    <dbReference type="NCBI Taxonomy" id="1446476"/>
    <lineage>
        <taxon>Bacteria</taxon>
        <taxon>Pseudomonadati</taxon>
        <taxon>Pseudomonadota</taxon>
        <taxon>Alphaproteobacteria</taxon>
        <taxon>Rhodobacterales</taxon>
        <taxon>Roseobacteraceae</taxon>
        <taxon>Ruegeria</taxon>
    </lineage>
</organism>
<evidence type="ECO:0000256" key="5">
    <source>
        <dbReference type="ARBA" id="ARBA00022729"/>
    </source>
</evidence>
<reference evidence="9" key="1">
    <citation type="submission" date="2017-03" db="EMBL/GenBank/DDBJ databases">
        <authorList>
            <person name="Rodrigo-Torres L."/>
            <person name="Arahal R.D."/>
            <person name="Lucena T."/>
        </authorList>
    </citation>
    <scope>NUCLEOTIDE SEQUENCE [LARGE SCALE GENOMIC DNA]</scope>
    <source>
        <strain evidence="9">CECT 8411</strain>
    </source>
</reference>
<dbReference type="InterPro" id="IPR011330">
    <property type="entry name" value="Glyco_hydro/deAcase_b/a-brl"/>
</dbReference>
<comment type="subcellular location">
    <subcellularLocation>
        <location evidence="2">Secreted</location>
    </subcellularLocation>
</comment>
<keyword evidence="5" id="KW-0732">Signal</keyword>
<dbReference type="GO" id="GO:0005975">
    <property type="term" value="P:carbohydrate metabolic process"/>
    <property type="evidence" value="ECO:0007669"/>
    <property type="project" value="InterPro"/>
</dbReference>
<feature type="domain" description="NodB homology" evidence="7">
    <location>
        <begin position="47"/>
        <end position="226"/>
    </location>
</feature>
<dbReference type="Proteomes" id="UP000193778">
    <property type="component" value="Unassembled WGS sequence"/>
</dbReference>
<accession>A0A1X7ACE5</accession>
<evidence type="ECO:0000313" key="9">
    <source>
        <dbReference type="Proteomes" id="UP000193778"/>
    </source>
</evidence>
<dbReference type="InterPro" id="IPR002509">
    <property type="entry name" value="NODB_dom"/>
</dbReference>
<name>A0A1X7ACE5_9RHOB</name>
<evidence type="ECO:0000259" key="7">
    <source>
        <dbReference type="PROSITE" id="PS51677"/>
    </source>
</evidence>
<dbReference type="GO" id="GO:0016810">
    <property type="term" value="F:hydrolase activity, acting on carbon-nitrogen (but not peptide) bonds"/>
    <property type="evidence" value="ECO:0007669"/>
    <property type="project" value="InterPro"/>
</dbReference>
<proteinExistence type="inferred from homology"/>
<dbReference type="InterPro" id="IPR051398">
    <property type="entry name" value="Polysacch_Deacetylase"/>
</dbReference>
<keyword evidence="9" id="KW-1185">Reference proteome</keyword>
<dbReference type="PANTHER" id="PTHR34216:SF3">
    <property type="entry name" value="POLY-BETA-1,6-N-ACETYL-D-GLUCOSAMINE N-DEACETYLASE"/>
    <property type="match status" value="1"/>
</dbReference>
<protein>
    <recommendedName>
        <fullName evidence="4">Chitooligosaccharide deacetylase</fullName>
    </recommendedName>
    <alternativeName>
        <fullName evidence="6">Nodulation protein B</fullName>
    </alternativeName>
</protein>
<dbReference type="Gene3D" id="3.20.20.370">
    <property type="entry name" value="Glycoside hydrolase/deacetylase"/>
    <property type="match status" value="1"/>
</dbReference>
<dbReference type="CDD" id="cd10918">
    <property type="entry name" value="CE4_NodB_like_5s_6s"/>
    <property type="match status" value="1"/>
</dbReference>
<dbReference type="OrthoDB" id="9763050at2"/>
<comment type="similarity">
    <text evidence="3">Belongs to the polysaccharide deacetylase family.</text>
</comment>
<dbReference type="AlphaFoldDB" id="A0A1X7ACE5"/>
<dbReference type="PANTHER" id="PTHR34216">
    <property type="match status" value="1"/>
</dbReference>
<comment type="function">
    <text evidence="1">Is involved in generating a small heat-stable compound (Nod), an acylated oligomer of N-acetylglucosamine, that stimulates mitosis in various plant protoplasts.</text>
</comment>
<dbReference type="EMBL" id="FWFP01000017">
    <property type="protein sequence ID" value="SLN76065.1"/>
    <property type="molecule type" value="Genomic_DNA"/>
</dbReference>
<dbReference type="GO" id="GO:0005576">
    <property type="term" value="C:extracellular region"/>
    <property type="evidence" value="ECO:0007669"/>
    <property type="project" value="UniProtKB-SubCell"/>
</dbReference>
<dbReference type="RefSeq" id="WP_085824770.1">
    <property type="nucleotide sequence ID" value="NZ_FWFP01000017.1"/>
</dbReference>